<dbReference type="PANTHER" id="PTHR43249">
    <property type="entry name" value="UDP-N-ACETYL-2-AMINO-2-DEOXY-D-GLUCURONATE OXIDASE"/>
    <property type="match status" value="1"/>
</dbReference>
<dbReference type="InterPro" id="IPR055170">
    <property type="entry name" value="GFO_IDH_MocA-like_dom"/>
</dbReference>
<dbReference type="EC" id="1.1.1.292" evidence="3"/>
<keyword evidence="3" id="KW-0560">Oxidoreductase</keyword>
<name>A0A5C5ZXC9_9BACT</name>
<dbReference type="SUPFAM" id="SSF55347">
    <property type="entry name" value="Glyceraldehyde-3-phosphate dehydrogenase-like, C-terminal domain"/>
    <property type="match status" value="1"/>
</dbReference>
<dbReference type="GO" id="GO:0000166">
    <property type="term" value="F:nucleotide binding"/>
    <property type="evidence" value="ECO:0007669"/>
    <property type="project" value="InterPro"/>
</dbReference>
<dbReference type="InterPro" id="IPR052515">
    <property type="entry name" value="Gfo/Idh/MocA_Oxidoreductase"/>
</dbReference>
<proteinExistence type="predicted"/>
<dbReference type="Pfam" id="PF22725">
    <property type="entry name" value="GFO_IDH_MocA_C3"/>
    <property type="match status" value="1"/>
</dbReference>
<feature type="domain" description="GFO/IDH/MocA-like oxidoreductase" evidence="2">
    <location>
        <begin position="130"/>
        <end position="253"/>
    </location>
</feature>
<evidence type="ECO:0000313" key="4">
    <source>
        <dbReference type="Proteomes" id="UP000316213"/>
    </source>
</evidence>
<evidence type="ECO:0000259" key="1">
    <source>
        <dbReference type="Pfam" id="PF01408"/>
    </source>
</evidence>
<dbReference type="GO" id="GO:0033712">
    <property type="term" value="F:1,5-anhydro-D-fructose reductase (1,5-anhydro-D-mannitol-forming) activity"/>
    <property type="evidence" value="ECO:0007669"/>
    <property type="project" value="UniProtKB-EC"/>
</dbReference>
<dbReference type="Proteomes" id="UP000316213">
    <property type="component" value="Unassembled WGS sequence"/>
</dbReference>
<dbReference type="InterPro" id="IPR000683">
    <property type="entry name" value="Gfo/Idh/MocA-like_OxRdtase_N"/>
</dbReference>
<protein>
    <submittedName>
        <fullName evidence="3">1,5-anhydro-D-fructose reductase</fullName>
        <ecNumber evidence="3">1.1.1.292</ecNumber>
    </submittedName>
</protein>
<evidence type="ECO:0000313" key="3">
    <source>
        <dbReference type="EMBL" id="TWT92302.1"/>
    </source>
</evidence>
<accession>A0A5C5ZXC9</accession>
<reference evidence="3 4" key="1">
    <citation type="submission" date="2019-02" db="EMBL/GenBank/DDBJ databases">
        <title>Deep-cultivation of Planctomycetes and their phenomic and genomic characterization uncovers novel biology.</title>
        <authorList>
            <person name="Wiegand S."/>
            <person name="Jogler M."/>
            <person name="Boedeker C."/>
            <person name="Pinto D."/>
            <person name="Vollmers J."/>
            <person name="Rivas-Marin E."/>
            <person name="Kohn T."/>
            <person name="Peeters S.H."/>
            <person name="Heuer A."/>
            <person name="Rast P."/>
            <person name="Oberbeckmann S."/>
            <person name="Bunk B."/>
            <person name="Jeske O."/>
            <person name="Meyerdierks A."/>
            <person name="Storesund J.E."/>
            <person name="Kallscheuer N."/>
            <person name="Luecker S."/>
            <person name="Lage O.M."/>
            <person name="Pohl T."/>
            <person name="Merkel B.J."/>
            <person name="Hornburger P."/>
            <person name="Mueller R.-W."/>
            <person name="Bruemmer F."/>
            <person name="Labrenz M."/>
            <person name="Spormann A.M."/>
            <person name="Op Den Camp H."/>
            <person name="Overmann J."/>
            <person name="Amann R."/>
            <person name="Jetten M.S.M."/>
            <person name="Mascher T."/>
            <person name="Medema M.H."/>
            <person name="Devos D.P."/>
            <person name="Kaster A.-K."/>
            <person name="Ovreas L."/>
            <person name="Rohde M."/>
            <person name="Galperin M.Y."/>
            <person name="Jogler C."/>
        </authorList>
    </citation>
    <scope>NUCLEOTIDE SEQUENCE [LARGE SCALE GENOMIC DNA]</scope>
    <source>
        <strain evidence="3 4">Pla100</strain>
    </source>
</reference>
<evidence type="ECO:0000259" key="2">
    <source>
        <dbReference type="Pfam" id="PF22725"/>
    </source>
</evidence>
<sequence length="348" mass="37454">MTIGIGIVGSGMISNFHAKAIADTHDGKLIGCYDRSFERAQEFAKNNHCKAFETLEAMLGDPEIAAIAVCTPSGAHLEPAVAAAKAGKHVMVEKPLEVTPEKCDEIIAACEASNVKLAVTFQSRFHESSQLMKQAVDGGRFGKVTMGDAYVKWYRSQEYYDSGAWRGTWALDGGGALMNQAIHSVDLLLWLMGPVKRVSAMMGTMTHERIEVEDIVVANIQFACGALGVIEATTTAFPGALKRVEIAGSEGSAVLEEEDLTQWTFKHETDEDQSIRERMIGKTETGGGAADPSAIGHHGHTEVFNDFLEAIEKGHEPLVNGPEGKRSVELICAIYESARTGKTVDLGG</sequence>
<comment type="caution">
    <text evidence="3">The sequence shown here is derived from an EMBL/GenBank/DDBJ whole genome shotgun (WGS) entry which is preliminary data.</text>
</comment>
<dbReference type="InterPro" id="IPR036291">
    <property type="entry name" value="NAD(P)-bd_dom_sf"/>
</dbReference>
<feature type="domain" description="Gfo/Idh/MocA-like oxidoreductase N-terminal" evidence="1">
    <location>
        <begin position="4"/>
        <end position="121"/>
    </location>
</feature>
<dbReference type="Pfam" id="PF01408">
    <property type="entry name" value="GFO_IDH_MocA"/>
    <property type="match status" value="1"/>
</dbReference>
<gene>
    <name evidence="3" type="primary">afr_8</name>
    <name evidence="3" type="ORF">Pla100_48410</name>
</gene>
<dbReference type="AlphaFoldDB" id="A0A5C5ZXC9"/>
<keyword evidence="4" id="KW-1185">Reference proteome</keyword>
<organism evidence="3 4">
    <name type="scientific">Neorhodopirellula pilleata</name>
    <dbReference type="NCBI Taxonomy" id="2714738"/>
    <lineage>
        <taxon>Bacteria</taxon>
        <taxon>Pseudomonadati</taxon>
        <taxon>Planctomycetota</taxon>
        <taxon>Planctomycetia</taxon>
        <taxon>Pirellulales</taxon>
        <taxon>Pirellulaceae</taxon>
        <taxon>Neorhodopirellula</taxon>
    </lineage>
</organism>
<dbReference type="PANTHER" id="PTHR43249:SF1">
    <property type="entry name" value="D-GLUCOSIDE 3-DEHYDROGENASE"/>
    <property type="match status" value="1"/>
</dbReference>
<dbReference type="EMBL" id="SJPM01000012">
    <property type="protein sequence ID" value="TWT92302.1"/>
    <property type="molecule type" value="Genomic_DNA"/>
</dbReference>
<dbReference type="SUPFAM" id="SSF51735">
    <property type="entry name" value="NAD(P)-binding Rossmann-fold domains"/>
    <property type="match status" value="1"/>
</dbReference>
<dbReference type="RefSeq" id="WP_146580659.1">
    <property type="nucleotide sequence ID" value="NZ_SJPM01000012.1"/>
</dbReference>
<dbReference type="Gene3D" id="3.30.360.10">
    <property type="entry name" value="Dihydrodipicolinate Reductase, domain 2"/>
    <property type="match status" value="1"/>
</dbReference>
<dbReference type="OrthoDB" id="9815825at2"/>
<dbReference type="Gene3D" id="3.40.50.720">
    <property type="entry name" value="NAD(P)-binding Rossmann-like Domain"/>
    <property type="match status" value="1"/>
</dbReference>